<reference evidence="2" key="1">
    <citation type="journal article" date="2020" name="Stud. Mycol.">
        <title>101 Dothideomycetes genomes: a test case for predicting lifestyles and emergence of pathogens.</title>
        <authorList>
            <person name="Haridas S."/>
            <person name="Albert R."/>
            <person name="Binder M."/>
            <person name="Bloem J."/>
            <person name="Labutti K."/>
            <person name="Salamov A."/>
            <person name="Andreopoulos B."/>
            <person name="Baker S."/>
            <person name="Barry K."/>
            <person name="Bills G."/>
            <person name="Bluhm B."/>
            <person name="Cannon C."/>
            <person name="Castanera R."/>
            <person name="Culley D."/>
            <person name="Daum C."/>
            <person name="Ezra D."/>
            <person name="Gonzalez J."/>
            <person name="Henrissat B."/>
            <person name="Kuo A."/>
            <person name="Liang C."/>
            <person name="Lipzen A."/>
            <person name="Lutzoni F."/>
            <person name="Magnuson J."/>
            <person name="Mondo S."/>
            <person name="Nolan M."/>
            <person name="Ohm R."/>
            <person name="Pangilinan J."/>
            <person name="Park H.-J."/>
            <person name="Ramirez L."/>
            <person name="Alfaro M."/>
            <person name="Sun H."/>
            <person name="Tritt A."/>
            <person name="Yoshinaga Y."/>
            <person name="Zwiers L.-H."/>
            <person name="Turgeon B."/>
            <person name="Goodwin S."/>
            <person name="Spatafora J."/>
            <person name="Crous P."/>
            <person name="Grigoriev I."/>
        </authorList>
    </citation>
    <scope>NUCLEOTIDE SEQUENCE</scope>
    <source>
        <strain evidence="2">CBS 116005</strain>
    </source>
</reference>
<name>A0A6G1LDC0_9PEZI</name>
<organism evidence="2 3">
    <name type="scientific">Teratosphaeria nubilosa</name>
    <dbReference type="NCBI Taxonomy" id="161662"/>
    <lineage>
        <taxon>Eukaryota</taxon>
        <taxon>Fungi</taxon>
        <taxon>Dikarya</taxon>
        <taxon>Ascomycota</taxon>
        <taxon>Pezizomycotina</taxon>
        <taxon>Dothideomycetes</taxon>
        <taxon>Dothideomycetidae</taxon>
        <taxon>Mycosphaerellales</taxon>
        <taxon>Teratosphaeriaceae</taxon>
        <taxon>Teratosphaeria</taxon>
    </lineage>
</organism>
<proteinExistence type="predicted"/>
<gene>
    <name evidence="2" type="ORF">EJ03DRAFT_81265</name>
</gene>
<dbReference type="Proteomes" id="UP000799436">
    <property type="component" value="Unassembled WGS sequence"/>
</dbReference>
<sequence>MTLGNERSSSQETKSLCDYYTYHSRPRMDNPQPQSPNTEHRRKKTRAVVAQAHPDLPANRATTSERASERATDRQTDMNLLPTLLRPRGPLSPLRFARQGCQLRSRCRQAGRIIAAGTRVLWMMRDRDRRTGDDRDQYRSSVWHGRLRGSRQAGMQQSHGA</sequence>
<evidence type="ECO:0000313" key="3">
    <source>
        <dbReference type="Proteomes" id="UP000799436"/>
    </source>
</evidence>
<feature type="compositionally biased region" description="Basic and acidic residues" evidence="1">
    <location>
        <begin position="66"/>
        <end position="76"/>
    </location>
</feature>
<dbReference type="AlphaFoldDB" id="A0A6G1LDC0"/>
<feature type="region of interest" description="Disordered" evidence="1">
    <location>
        <begin position="130"/>
        <end position="161"/>
    </location>
</feature>
<dbReference type="EMBL" id="ML995828">
    <property type="protein sequence ID" value="KAF2770154.1"/>
    <property type="molecule type" value="Genomic_DNA"/>
</dbReference>
<accession>A0A6G1LDC0</accession>
<evidence type="ECO:0000313" key="2">
    <source>
        <dbReference type="EMBL" id="KAF2770154.1"/>
    </source>
</evidence>
<evidence type="ECO:0000256" key="1">
    <source>
        <dbReference type="SAM" id="MobiDB-lite"/>
    </source>
</evidence>
<keyword evidence="3" id="KW-1185">Reference proteome</keyword>
<feature type="region of interest" description="Disordered" evidence="1">
    <location>
        <begin position="1"/>
        <end position="76"/>
    </location>
</feature>
<feature type="compositionally biased region" description="Polar residues" evidence="1">
    <location>
        <begin position="1"/>
        <end position="14"/>
    </location>
</feature>
<protein>
    <submittedName>
        <fullName evidence="2">Uncharacterized protein</fullName>
    </submittedName>
</protein>